<dbReference type="PANTHER" id="PTHR33420">
    <property type="entry name" value="FIMBRIAL SUBUNIT ELFA-RELATED"/>
    <property type="match status" value="1"/>
</dbReference>
<sequence>MIMKKFLLPVMVLAAAAVSGQASAANGKVEFTGEIVNSTCQVSSDSQNINVYLGKYPTSAFKTVGDKSASKAFQINLEQCEPGTYTVRFDGNTVAGHPDLLAVSSSGATAAAKGVGIEITDVNGKAFPIADQSQGDVPTVTVVSDKKAIFNLQARYRSYVNTVTAGLANATSPFTIEYK</sequence>
<name>Q6ITP8_EDWIC</name>
<keyword evidence="4" id="KW-0281">Fimbrium</keyword>
<dbReference type="InterPro" id="IPR000259">
    <property type="entry name" value="Adhesion_dom_fimbrial"/>
</dbReference>
<evidence type="ECO:0000256" key="1">
    <source>
        <dbReference type="ARBA" id="ARBA00004561"/>
    </source>
</evidence>
<dbReference type="EMBL" id="AY626368">
    <property type="protein sequence ID" value="AAT41671.1"/>
    <property type="molecule type" value="Genomic_DNA"/>
</dbReference>
<protein>
    <submittedName>
        <fullName evidence="7">Putative major fimbrial subunit protein</fullName>
    </submittedName>
</protein>
<feature type="signal peptide" evidence="5">
    <location>
        <begin position="1"/>
        <end position="24"/>
    </location>
</feature>
<evidence type="ECO:0000256" key="5">
    <source>
        <dbReference type="SAM" id="SignalP"/>
    </source>
</evidence>
<reference evidence="7" key="1">
    <citation type="submission" date="2006-07" db="EMBL/GenBank/DDBJ databases">
        <title>Identification of Virulence Factors Involved in the Pathogenesis of Edwardsiella ictaluri Using Signature Tagged Mutagenesis.</title>
        <authorList>
            <person name="Thune R.L."/>
            <person name="Fernandez D.H."/>
            <person name="Benoit J.L."/>
            <person name="Kelly-Smith M."/>
            <person name="Rogge M.L."/>
            <person name="Booth N.J."/>
            <person name="Bologna R.A."/>
        </authorList>
    </citation>
    <scope>NUCLEOTIDE SEQUENCE</scope>
</reference>
<evidence type="ECO:0000256" key="2">
    <source>
        <dbReference type="ARBA" id="ARBA00006671"/>
    </source>
</evidence>
<feature type="chain" id="PRO_5004275934" evidence="5">
    <location>
        <begin position="25"/>
        <end position="179"/>
    </location>
</feature>
<evidence type="ECO:0000256" key="3">
    <source>
        <dbReference type="ARBA" id="ARBA00022729"/>
    </source>
</evidence>
<dbReference type="GO" id="GO:0009289">
    <property type="term" value="C:pilus"/>
    <property type="evidence" value="ECO:0007669"/>
    <property type="project" value="UniProtKB-SubCell"/>
</dbReference>
<organism evidence="7">
    <name type="scientific">Edwardsiella ictaluri</name>
    <dbReference type="NCBI Taxonomy" id="67780"/>
    <lineage>
        <taxon>Bacteria</taxon>
        <taxon>Pseudomonadati</taxon>
        <taxon>Pseudomonadota</taxon>
        <taxon>Gammaproteobacteria</taxon>
        <taxon>Enterobacterales</taxon>
        <taxon>Hafniaceae</taxon>
        <taxon>Edwardsiella</taxon>
    </lineage>
</organism>
<evidence type="ECO:0000256" key="4">
    <source>
        <dbReference type="ARBA" id="ARBA00023263"/>
    </source>
</evidence>
<comment type="similarity">
    <text evidence="2">Belongs to the fimbrial protein family.</text>
</comment>
<dbReference type="AlphaFoldDB" id="Q6ITP8"/>
<evidence type="ECO:0000259" key="6">
    <source>
        <dbReference type="Pfam" id="PF00419"/>
    </source>
</evidence>
<dbReference type="InterPro" id="IPR050263">
    <property type="entry name" value="Bact_Fimbrial_Adh_Pro"/>
</dbReference>
<feature type="domain" description="Fimbrial-type adhesion" evidence="6">
    <location>
        <begin position="30"/>
        <end position="179"/>
    </location>
</feature>
<comment type="subcellular location">
    <subcellularLocation>
        <location evidence="1">Fimbrium</location>
    </subcellularLocation>
</comment>
<dbReference type="Gene3D" id="2.60.40.1090">
    <property type="entry name" value="Fimbrial-type adhesion domain"/>
    <property type="match status" value="1"/>
</dbReference>
<proteinExistence type="inferred from homology"/>
<dbReference type="InterPro" id="IPR036937">
    <property type="entry name" value="Adhesion_dom_fimbrial_sf"/>
</dbReference>
<dbReference type="GO" id="GO:0043709">
    <property type="term" value="P:cell adhesion involved in single-species biofilm formation"/>
    <property type="evidence" value="ECO:0007669"/>
    <property type="project" value="TreeGrafter"/>
</dbReference>
<evidence type="ECO:0000313" key="7">
    <source>
        <dbReference type="EMBL" id="AAT41671.1"/>
    </source>
</evidence>
<dbReference type="SUPFAM" id="SSF49401">
    <property type="entry name" value="Bacterial adhesins"/>
    <property type="match status" value="1"/>
</dbReference>
<dbReference type="PANTHER" id="PTHR33420:SF3">
    <property type="entry name" value="FIMBRIAL SUBUNIT ELFA"/>
    <property type="match status" value="1"/>
</dbReference>
<dbReference type="Pfam" id="PF00419">
    <property type="entry name" value="Fimbrial"/>
    <property type="match status" value="1"/>
</dbReference>
<dbReference type="InterPro" id="IPR008966">
    <property type="entry name" value="Adhesion_dom_sf"/>
</dbReference>
<keyword evidence="3 5" id="KW-0732">Signal</keyword>
<accession>Q6ITP8</accession>